<dbReference type="RefSeq" id="WP_198151172.1">
    <property type="nucleotide sequence ID" value="NZ_LMTR01000091.1"/>
</dbReference>
<name>A0A109BAD8_HYPSL</name>
<dbReference type="Proteomes" id="UP000059074">
    <property type="component" value="Unassembled WGS sequence"/>
</dbReference>
<reference evidence="2 3" key="1">
    <citation type="submission" date="2015-10" db="EMBL/GenBank/DDBJ databases">
        <title>Transcriptomic analysis of a linuron degrading triple-species bacterial consortium.</title>
        <authorList>
            <person name="Albers P."/>
        </authorList>
    </citation>
    <scope>NUCLEOTIDE SEQUENCE [LARGE SCALE GENOMIC DNA]</scope>
    <source>
        <strain evidence="2 3">WDL6</strain>
    </source>
</reference>
<dbReference type="PATRIC" id="fig|121290.4.peg.2102"/>
<protein>
    <recommendedName>
        <fullName evidence="4">Phosphate-specific outer membrane porin OprP</fullName>
    </recommendedName>
</protein>
<dbReference type="EMBL" id="LMTR01000091">
    <property type="protein sequence ID" value="KWT64592.1"/>
    <property type="molecule type" value="Genomic_DNA"/>
</dbReference>
<keyword evidence="1" id="KW-0175">Coiled coil</keyword>
<evidence type="ECO:0000313" key="2">
    <source>
        <dbReference type="EMBL" id="KWT64592.1"/>
    </source>
</evidence>
<dbReference type="InterPro" id="IPR010870">
    <property type="entry name" value="Porin_O/P"/>
</dbReference>
<proteinExistence type="predicted"/>
<organism evidence="2 3">
    <name type="scientific">Hyphomicrobium sulfonivorans</name>
    <dbReference type="NCBI Taxonomy" id="121290"/>
    <lineage>
        <taxon>Bacteria</taxon>
        <taxon>Pseudomonadati</taxon>
        <taxon>Pseudomonadota</taxon>
        <taxon>Alphaproteobacteria</taxon>
        <taxon>Hyphomicrobiales</taxon>
        <taxon>Hyphomicrobiaceae</taxon>
        <taxon>Hyphomicrobium</taxon>
    </lineage>
</organism>
<feature type="coiled-coil region" evidence="1">
    <location>
        <begin position="32"/>
        <end position="66"/>
    </location>
</feature>
<evidence type="ECO:0008006" key="4">
    <source>
        <dbReference type="Google" id="ProtNLM"/>
    </source>
</evidence>
<evidence type="ECO:0000313" key="3">
    <source>
        <dbReference type="Proteomes" id="UP000059074"/>
    </source>
</evidence>
<gene>
    <name evidence="2" type="ORF">APY04_3260</name>
</gene>
<keyword evidence="3" id="KW-1185">Reference proteome</keyword>
<dbReference type="STRING" id="121290.APY04_3260"/>
<comment type="caution">
    <text evidence="2">The sequence shown here is derived from an EMBL/GenBank/DDBJ whole genome shotgun (WGS) entry which is preliminary data.</text>
</comment>
<dbReference type="Pfam" id="PF07396">
    <property type="entry name" value="Porin_O_P"/>
    <property type="match status" value="1"/>
</dbReference>
<dbReference type="SUPFAM" id="SSF56935">
    <property type="entry name" value="Porins"/>
    <property type="match status" value="1"/>
</dbReference>
<evidence type="ECO:0000256" key="1">
    <source>
        <dbReference type="SAM" id="Coils"/>
    </source>
</evidence>
<accession>A0A109BAD8</accession>
<dbReference type="InterPro" id="IPR023614">
    <property type="entry name" value="Porin_dom_sf"/>
</dbReference>
<dbReference type="AlphaFoldDB" id="A0A109BAD8"/>
<sequence length="460" mass="51443">MNWKSNSGRNVFVGGVFAALMSTSIGAQADGIHRVEADLETMQAQIRELQREVAESKKAAKKDNDLKVKWNGAPELSSKDGNFKMKVRGRLQTDYNAINQDRAITGSPSVSAMELRRARLGVQGTVWGDVDYILEADFANDAVSMKDAYFKYTGWGKHFAIQVGNFKTFNSLEHLTSSNYIEFLERASFVEAFGIDRQIGIGLLLTDKHYTLSAGLFGPTTGTEETFMRDVKTGSARLTFAPINEEGRVLHFGGSWRYREGATENRTNINPNNDQFFRYRARGADLHLANRFVSTPQIFDQDNFWGIEAAYVHGPWSIQGEYTQLHADVSPLFNGVDSTYRGWYIEGSWFLTGETRPYKDGAFQRVKVLNPVFEGGHGAWQLLARYDVIDLNDNASLIATCTMCGNQNTWQLGVNWHLNNHARLMFNYNQSDITGGNVGATNVNDGATIKGFGARAQVDW</sequence>
<dbReference type="Gene3D" id="2.40.160.10">
    <property type="entry name" value="Porin"/>
    <property type="match status" value="1"/>
</dbReference>